<dbReference type="AlphaFoldDB" id="A0AAN8RUS2"/>
<evidence type="ECO:0000256" key="3">
    <source>
        <dbReference type="SAM" id="MobiDB-lite"/>
    </source>
</evidence>
<dbReference type="PANTHER" id="PTHR12558">
    <property type="entry name" value="CELL DIVISION CYCLE 16,23,27"/>
    <property type="match status" value="1"/>
</dbReference>
<feature type="region of interest" description="Disordered" evidence="3">
    <location>
        <begin position="351"/>
        <end position="389"/>
    </location>
</feature>
<dbReference type="Gene3D" id="1.25.40.10">
    <property type="entry name" value="Tetratricopeptide repeat domain"/>
    <property type="match status" value="1"/>
</dbReference>
<feature type="repeat" description="TPR" evidence="2">
    <location>
        <begin position="74"/>
        <end position="107"/>
    </location>
</feature>
<keyword evidence="5" id="KW-1185">Reference proteome</keyword>
<dbReference type="PROSITE" id="PS50005">
    <property type="entry name" value="TPR"/>
    <property type="match status" value="1"/>
</dbReference>
<protein>
    <recommendedName>
        <fullName evidence="6">TPR domain-containing protein</fullName>
    </recommendedName>
</protein>
<proteinExistence type="predicted"/>
<feature type="region of interest" description="Disordered" evidence="3">
    <location>
        <begin position="1"/>
        <end position="20"/>
    </location>
</feature>
<evidence type="ECO:0008006" key="6">
    <source>
        <dbReference type="Google" id="ProtNLM"/>
    </source>
</evidence>
<dbReference type="InterPro" id="IPR019734">
    <property type="entry name" value="TPR_rpt"/>
</dbReference>
<dbReference type="InterPro" id="IPR016024">
    <property type="entry name" value="ARM-type_fold"/>
</dbReference>
<dbReference type="GO" id="GO:0005680">
    <property type="term" value="C:anaphase-promoting complex"/>
    <property type="evidence" value="ECO:0007669"/>
    <property type="project" value="UniProtKB-ARBA"/>
</dbReference>
<dbReference type="SUPFAM" id="SSF48371">
    <property type="entry name" value="ARM repeat"/>
    <property type="match status" value="1"/>
</dbReference>
<dbReference type="GO" id="GO:0051301">
    <property type="term" value="P:cell division"/>
    <property type="evidence" value="ECO:0007669"/>
    <property type="project" value="TreeGrafter"/>
</dbReference>
<gene>
    <name evidence="4" type="ORF">TWF506_007863</name>
</gene>
<feature type="compositionally biased region" description="Acidic residues" evidence="3">
    <location>
        <begin position="362"/>
        <end position="389"/>
    </location>
</feature>
<evidence type="ECO:0000313" key="5">
    <source>
        <dbReference type="Proteomes" id="UP001307849"/>
    </source>
</evidence>
<sequence length="389" mass="43090">MAKTKTKTSKKARRKDAPASLASVLQNIAKHQQSSTNNIDALISQASSELTEESDPQKALKTITSALSKNPTSLKALELAGEINVELEDVDTAIRCFGTAAELDPEGEGSGAEKFLWLAQICVEGGEVAIGWYEKAVEYLRKVVAAAGNSSDGEEKEKLCSALCGMAEIYMTDLCMKPDAESRCETYITEALLVSPSSPEALSTLASIRISQSKPEDARAALARSLEVWKGLELGDDKIPAYPFRLSFTRLLIECEMYEEAMDVLEGLQQEDDQMVDLWYLGGWCLFLIGSKLKEKEGKLQVANGEDAEDWRDTLAAAREWLWNCEKLYKAFEWEDEGIKEHASELLANIAKDIGDAKPEDREEEEGDDDEEGDGEWEDDDEDEEMKDS</sequence>
<comment type="caution">
    <text evidence="4">The sequence shown here is derived from an EMBL/GenBank/DDBJ whole genome shotgun (WGS) entry which is preliminary data.</text>
</comment>
<dbReference type="PANTHER" id="PTHR12558:SF50">
    <property type="entry name" value="ASSEMBLY CHAPERONE OF RPL4-RELATED"/>
    <property type="match status" value="1"/>
</dbReference>
<dbReference type="CDD" id="cd24142">
    <property type="entry name" value="ACL4-like"/>
    <property type="match status" value="1"/>
</dbReference>
<keyword evidence="1 2" id="KW-0802">TPR repeat</keyword>
<feature type="compositionally biased region" description="Basic residues" evidence="3">
    <location>
        <begin position="1"/>
        <end position="14"/>
    </location>
</feature>
<accession>A0AAN8RUS2</accession>
<organism evidence="4 5">
    <name type="scientific">Arthrobotrys conoides</name>
    <dbReference type="NCBI Taxonomy" id="74498"/>
    <lineage>
        <taxon>Eukaryota</taxon>
        <taxon>Fungi</taxon>
        <taxon>Dikarya</taxon>
        <taxon>Ascomycota</taxon>
        <taxon>Pezizomycotina</taxon>
        <taxon>Orbiliomycetes</taxon>
        <taxon>Orbiliales</taxon>
        <taxon>Orbiliaceae</taxon>
        <taxon>Arthrobotrys</taxon>
    </lineage>
</organism>
<evidence type="ECO:0000313" key="4">
    <source>
        <dbReference type="EMBL" id="KAK6515531.1"/>
    </source>
</evidence>
<dbReference type="Proteomes" id="UP001307849">
    <property type="component" value="Unassembled WGS sequence"/>
</dbReference>
<reference evidence="4 5" key="1">
    <citation type="submission" date="2019-10" db="EMBL/GenBank/DDBJ databases">
        <authorList>
            <person name="Palmer J.M."/>
        </authorList>
    </citation>
    <scope>NUCLEOTIDE SEQUENCE [LARGE SCALE GENOMIC DNA]</scope>
    <source>
        <strain evidence="4 5">TWF506</strain>
    </source>
</reference>
<evidence type="ECO:0000256" key="2">
    <source>
        <dbReference type="PROSITE-ProRule" id="PRU00339"/>
    </source>
</evidence>
<evidence type="ECO:0000256" key="1">
    <source>
        <dbReference type="ARBA" id="ARBA00022803"/>
    </source>
</evidence>
<name>A0AAN8RUS2_9PEZI</name>
<dbReference type="EMBL" id="JAVHJM010000004">
    <property type="protein sequence ID" value="KAK6515531.1"/>
    <property type="molecule type" value="Genomic_DNA"/>
</dbReference>
<dbReference type="SUPFAM" id="SSF48452">
    <property type="entry name" value="TPR-like"/>
    <property type="match status" value="1"/>
</dbReference>
<dbReference type="InterPro" id="IPR011990">
    <property type="entry name" value="TPR-like_helical_dom_sf"/>
</dbReference>